<keyword evidence="2" id="KW-1185">Reference proteome</keyword>
<sequence length="411" mass="45852">MLQNLYNVSKTSRLQYFRTSRYMLTIFNRNYVTQPQVTRDLQNLNHVEIDGEGLTIENVIQVSRFHREARLTTNNAIRDKITSSNNYVNNAIAEGKIIYGVNTNFGGMAKKHLPIEELNLLQKNLIWGCKCSVGKQLPVEHVRASMLIRANALMRGVSGIRLELIERLIKFLNADLIPVVREYGSVGASGDVVPLTNIAGVIIGLDSSFKVNYLGSEIDALSALSKLELKPITLGPKEGLALINGTSFSTGIAAQCIYEVDRLFSLALHLHSFFVQALQGSSLPFDHFIHKHKPHEGQIRVASEMTELIHGSKFLDDNISTMKGGVPKLVQDRYSLRGIPQYLGVVVDTFTQAKKYIETEINSASDNPLIDADQQKYFHQANFIGQYIAYAMDQVRHGLGLIAKHIDTQIA</sequence>
<gene>
    <name evidence="1" type="ORF">RPERSI_LOCUS21978</name>
</gene>
<comment type="caution">
    <text evidence="1">The sequence shown here is derived from an EMBL/GenBank/DDBJ whole genome shotgun (WGS) entry which is preliminary data.</text>
</comment>
<proteinExistence type="predicted"/>
<accession>A0ACA9RR89</accession>
<name>A0ACA9RR89_9GLOM</name>
<dbReference type="Proteomes" id="UP000789920">
    <property type="component" value="Unassembled WGS sequence"/>
</dbReference>
<protein>
    <submittedName>
        <fullName evidence="1">2434_t:CDS:1</fullName>
    </submittedName>
</protein>
<evidence type="ECO:0000313" key="1">
    <source>
        <dbReference type="EMBL" id="CAG8805648.1"/>
    </source>
</evidence>
<reference evidence="1" key="1">
    <citation type="submission" date="2021-06" db="EMBL/GenBank/DDBJ databases">
        <authorList>
            <person name="Kallberg Y."/>
            <person name="Tangrot J."/>
            <person name="Rosling A."/>
        </authorList>
    </citation>
    <scope>NUCLEOTIDE SEQUENCE</scope>
    <source>
        <strain evidence="1">MA461A</strain>
    </source>
</reference>
<evidence type="ECO:0000313" key="2">
    <source>
        <dbReference type="Proteomes" id="UP000789920"/>
    </source>
</evidence>
<organism evidence="1 2">
    <name type="scientific">Racocetra persica</name>
    <dbReference type="NCBI Taxonomy" id="160502"/>
    <lineage>
        <taxon>Eukaryota</taxon>
        <taxon>Fungi</taxon>
        <taxon>Fungi incertae sedis</taxon>
        <taxon>Mucoromycota</taxon>
        <taxon>Glomeromycotina</taxon>
        <taxon>Glomeromycetes</taxon>
        <taxon>Diversisporales</taxon>
        <taxon>Gigasporaceae</taxon>
        <taxon>Racocetra</taxon>
    </lineage>
</organism>
<dbReference type="EMBL" id="CAJVQC010065569">
    <property type="protein sequence ID" value="CAG8805648.1"/>
    <property type="molecule type" value="Genomic_DNA"/>
</dbReference>
<feature type="non-terminal residue" evidence="1">
    <location>
        <position position="411"/>
    </location>
</feature>